<reference evidence="10" key="1">
    <citation type="journal article" date="2017" name="bioRxiv">
        <title>Comparative analysis of the genomes of Stylophora pistillata and Acropora digitifera provides evidence for extensive differences between species of corals.</title>
        <authorList>
            <person name="Voolstra C.R."/>
            <person name="Li Y."/>
            <person name="Liew Y.J."/>
            <person name="Baumgarten S."/>
            <person name="Zoccola D."/>
            <person name="Flot J.-F."/>
            <person name="Tambutte S."/>
            <person name="Allemand D."/>
            <person name="Aranda M."/>
        </authorList>
    </citation>
    <scope>NUCLEOTIDE SEQUENCE [LARGE SCALE GENOMIC DNA]</scope>
</reference>
<dbReference type="PRINTS" id="PR00380">
    <property type="entry name" value="KINESINHEAVY"/>
</dbReference>
<evidence type="ECO:0000256" key="6">
    <source>
        <dbReference type="RuleBase" id="RU000394"/>
    </source>
</evidence>
<evidence type="ECO:0000313" key="10">
    <source>
        <dbReference type="Proteomes" id="UP000225706"/>
    </source>
</evidence>
<sequence>MAKSHEMEQFSSANTRINRRELYPNSAEDRSPPFYDSDSPSDTPLVNSTVDNFHLSAASQSTSPRSSRSSTLGSGLSTRSATTTRSDGEIEALDNVRVVARARPLNLAERDRGDKNVLKLPGDGAVWIDNSFGQIKPFTFNAAFGEETSQQDMFEGCGIKHLVEMSVQGYSCTAFAYGQTGSGKTYTITGPLNQEGTADVDSFIPDLDMQGLIERSFQYLFELMDSNTDVEYTLKASYLEVYNEKVQDLLNPSSARDSLPVRWARDRGFYVENLFFVECDTVDDLSAVLEEGLRNRHVGSHLMNDHSSRSHTMLTVYIDIESKDPEDESGYPVIKHGKLSLVDLAGSERVKETKSVGGTFTESQNINKSLLTLGNCISALSDQRKKSGHIPYRDSKLTKLLADSLGGDGVTLMIACISPSSYVVQDTLNTLRYAHRAKRIKNKPVVHMDPKEKLILSLKREIKLLRTENAYFRQQLGIPSSDSQTSFTSNESKTTIVTEDGSTSKLHDPSPKDEGKLKPGEDSQRLTTAVMAAGANSGLYDMLQEYMLENENLRTRNVELFQSREEVSRQQMVLSRENDRLSKKLEELERVIVSSPMSLRTLSGVELLRGVERTSSLPEERFMSTIPVHSPGAHPPQDASELQSGHFERRNSLPIQSKDRRRSGSDLPPNFGLTRFPPIQNRPYPNYVGQGGWQQVPETQHTPQEVVSVSNRVHQRAQQVRTISDPPHKQKSTASTKKRSGSTSDRPQKVANSYARMFAVLKEKKAKEAKENEGKNTTVNDANQKPGAMENRNPQILVDGMNYSGQPNGGWPVENDVQSGYNPALAEHRQLAERTRQELQQLDSQIEYHRFMTQNRYNNNPPS</sequence>
<dbReference type="GO" id="GO:0003777">
    <property type="term" value="F:microtubule motor activity"/>
    <property type="evidence" value="ECO:0007669"/>
    <property type="project" value="InterPro"/>
</dbReference>
<evidence type="ECO:0000259" key="8">
    <source>
        <dbReference type="PROSITE" id="PS50067"/>
    </source>
</evidence>
<dbReference type="Proteomes" id="UP000225706">
    <property type="component" value="Unassembled WGS sequence"/>
</dbReference>
<dbReference type="PANTHER" id="PTHR47969:SF33">
    <property type="entry name" value="KINESIN-LIKE PROTEIN"/>
    <property type="match status" value="1"/>
</dbReference>
<dbReference type="GO" id="GO:0008017">
    <property type="term" value="F:microtubule binding"/>
    <property type="evidence" value="ECO:0007669"/>
    <property type="project" value="InterPro"/>
</dbReference>
<keyword evidence="3 5" id="KW-0067">ATP-binding</keyword>
<accession>A0A2B4SWJ3</accession>
<dbReference type="GO" id="GO:0007018">
    <property type="term" value="P:microtubule-based movement"/>
    <property type="evidence" value="ECO:0007669"/>
    <property type="project" value="InterPro"/>
</dbReference>
<dbReference type="OrthoDB" id="3176171at2759"/>
<gene>
    <name evidence="9" type="primary">Kif12</name>
    <name evidence="9" type="ORF">AWC38_SpisGene2199</name>
</gene>
<comment type="similarity">
    <text evidence="5 6">Belongs to the TRAFAC class myosin-kinesin ATPase superfamily. Kinesin family.</text>
</comment>
<dbReference type="PANTHER" id="PTHR47969">
    <property type="entry name" value="CHROMOSOME-ASSOCIATED KINESIN KIF4A-RELATED"/>
    <property type="match status" value="1"/>
</dbReference>
<dbReference type="SMART" id="SM00129">
    <property type="entry name" value="KISc"/>
    <property type="match status" value="1"/>
</dbReference>
<comment type="caution">
    <text evidence="9">The sequence shown here is derived from an EMBL/GenBank/DDBJ whole genome shotgun (WGS) entry which is preliminary data.</text>
</comment>
<dbReference type="InterPro" id="IPR036961">
    <property type="entry name" value="Kinesin_motor_dom_sf"/>
</dbReference>
<evidence type="ECO:0000313" key="9">
    <source>
        <dbReference type="EMBL" id="PFX32908.1"/>
    </source>
</evidence>
<dbReference type="InterPro" id="IPR027640">
    <property type="entry name" value="Kinesin-like_fam"/>
</dbReference>
<dbReference type="STRING" id="50429.A0A2B4SWJ3"/>
<feature type="compositionally biased region" description="Low complexity" evidence="7">
    <location>
        <begin position="55"/>
        <end position="85"/>
    </location>
</feature>
<dbReference type="AlphaFoldDB" id="A0A2B4SWJ3"/>
<keyword evidence="4" id="KW-0206">Cytoskeleton</keyword>
<keyword evidence="10" id="KW-1185">Reference proteome</keyword>
<dbReference type="Gene3D" id="3.40.850.10">
    <property type="entry name" value="Kinesin motor domain"/>
    <property type="match status" value="1"/>
</dbReference>
<name>A0A2B4SWJ3_STYPI</name>
<dbReference type="InterPro" id="IPR027417">
    <property type="entry name" value="P-loop_NTPase"/>
</dbReference>
<proteinExistence type="inferred from homology"/>
<feature type="region of interest" description="Disordered" evidence="7">
    <location>
        <begin position="625"/>
        <end position="695"/>
    </location>
</feature>
<dbReference type="InterPro" id="IPR019821">
    <property type="entry name" value="Kinesin_motor_CS"/>
</dbReference>
<feature type="domain" description="Kinesin motor" evidence="8">
    <location>
        <begin position="95"/>
        <end position="440"/>
    </location>
</feature>
<dbReference type="SUPFAM" id="SSF52540">
    <property type="entry name" value="P-loop containing nucleoside triphosphate hydrolases"/>
    <property type="match status" value="1"/>
</dbReference>
<organism evidence="9 10">
    <name type="scientific">Stylophora pistillata</name>
    <name type="common">Smooth cauliflower coral</name>
    <dbReference type="NCBI Taxonomy" id="50429"/>
    <lineage>
        <taxon>Eukaryota</taxon>
        <taxon>Metazoa</taxon>
        <taxon>Cnidaria</taxon>
        <taxon>Anthozoa</taxon>
        <taxon>Hexacorallia</taxon>
        <taxon>Scleractinia</taxon>
        <taxon>Astrocoeniina</taxon>
        <taxon>Pocilloporidae</taxon>
        <taxon>Stylophora</taxon>
    </lineage>
</organism>
<dbReference type="CDD" id="cd00106">
    <property type="entry name" value="KISc"/>
    <property type="match status" value="1"/>
</dbReference>
<dbReference type="GO" id="GO:0005874">
    <property type="term" value="C:microtubule"/>
    <property type="evidence" value="ECO:0007669"/>
    <property type="project" value="UniProtKB-KW"/>
</dbReference>
<dbReference type="Pfam" id="PF00225">
    <property type="entry name" value="Kinesin"/>
    <property type="match status" value="1"/>
</dbReference>
<dbReference type="EMBL" id="LSMT01000017">
    <property type="protein sequence ID" value="PFX32908.1"/>
    <property type="molecule type" value="Genomic_DNA"/>
</dbReference>
<dbReference type="GO" id="GO:0007052">
    <property type="term" value="P:mitotic spindle organization"/>
    <property type="evidence" value="ECO:0007669"/>
    <property type="project" value="TreeGrafter"/>
</dbReference>
<comment type="subcellular location">
    <subcellularLocation>
        <location evidence="1">Cytoplasm</location>
        <location evidence="1">Cytoskeleton</location>
    </subcellularLocation>
</comment>
<evidence type="ECO:0000256" key="5">
    <source>
        <dbReference type="PROSITE-ProRule" id="PRU00283"/>
    </source>
</evidence>
<evidence type="ECO:0000256" key="4">
    <source>
        <dbReference type="ARBA" id="ARBA00023212"/>
    </source>
</evidence>
<feature type="compositionally biased region" description="Basic and acidic residues" evidence="7">
    <location>
        <begin position="765"/>
        <end position="774"/>
    </location>
</feature>
<feature type="compositionally biased region" description="Basic and acidic residues" evidence="7">
    <location>
        <begin position="505"/>
        <end position="523"/>
    </location>
</feature>
<dbReference type="PROSITE" id="PS50067">
    <property type="entry name" value="KINESIN_MOTOR_2"/>
    <property type="match status" value="1"/>
</dbReference>
<feature type="compositionally biased region" description="Low complexity" evidence="7">
    <location>
        <begin position="32"/>
        <end position="44"/>
    </location>
</feature>
<dbReference type="PROSITE" id="PS00411">
    <property type="entry name" value="KINESIN_MOTOR_1"/>
    <property type="match status" value="1"/>
</dbReference>
<keyword evidence="5 6" id="KW-0505">Motor protein</keyword>
<evidence type="ECO:0000256" key="1">
    <source>
        <dbReference type="ARBA" id="ARBA00004245"/>
    </source>
</evidence>
<feature type="compositionally biased region" description="Basic and acidic residues" evidence="7">
    <location>
        <begin position="18"/>
        <end position="31"/>
    </location>
</feature>
<feature type="region of interest" description="Disordered" evidence="7">
    <location>
        <begin position="1"/>
        <end position="88"/>
    </location>
</feature>
<feature type="region of interest" description="Disordered" evidence="7">
    <location>
        <begin position="712"/>
        <end position="751"/>
    </location>
</feature>
<feature type="region of interest" description="Disordered" evidence="7">
    <location>
        <begin position="480"/>
        <end position="523"/>
    </location>
</feature>
<evidence type="ECO:0000256" key="7">
    <source>
        <dbReference type="SAM" id="MobiDB-lite"/>
    </source>
</evidence>
<keyword evidence="2 5" id="KW-0547">Nucleotide-binding</keyword>
<protein>
    <recommendedName>
        <fullName evidence="6">Kinesin-like protein</fullName>
    </recommendedName>
</protein>
<feature type="compositionally biased region" description="Polar residues" evidence="7">
    <location>
        <begin position="712"/>
        <end position="722"/>
    </location>
</feature>
<keyword evidence="4" id="KW-0963">Cytoplasm</keyword>
<feature type="binding site" evidence="5">
    <location>
        <begin position="178"/>
        <end position="185"/>
    </location>
    <ligand>
        <name>ATP</name>
        <dbReference type="ChEBI" id="CHEBI:30616"/>
    </ligand>
</feature>
<dbReference type="GO" id="GO:0051231">
    <property type="term" value="P:spindle elongation"/>
    <property type="evidence" value="ECO:0007669"/>
    <property type="project" value="TreeGrafter"/>
</dbReference>
<keyword evidence="6" id="KW-0493">Microtubule</keyword>
<dbReference type="FunFam" id="3.40.850.10:FF:000080">
    <property type="entry name" value="Kinesin-like protein"/>
    <property type="match status" value="1"/>
</dbReference>
<dbReference type="GO" id="GO:0005524">
    <property type="term" value="F:ATP binding"/>
    <property type="evidence" value="ECO:0007669"/>
    <property type="project" value="UniProtKB-UniRule"/>
</dbReference>
<feature type="compositionally biased region" description="Polar residues" evidence="7">
    <location>
        <begin position="480"/>
        <end position="504"/>
    </location>
</feature>
<evidence type="ECO:0000256" key="2">
    <source>
        <dbReference type="ARBA" id="ARBA00022741"/>
    </source>
</evidence>
<dbReference type="GO" id="GO:0005875">
    <property type="term" value="C:microtubule associated complex"/>
    <property type="evidence" value="ECO:0007669"/>
    <property type="project" value="TreeGrafter"/>
</dbReference>
<dbReference type="InterPro" id="IPR001752">
    <property type="entry name" value="Kinesin_motor_dom"/>
</dbReference>
<feature type="region of interest" description="Disordered" evidence="7">
    <location>
        <begin position="765"/>
        <end position="789"/>
    </location>
</feature>
<evidence type="ECO:0000256" key="3">
    <source>
        <dbReference type="ARBA" id="ARBA00022840"/>
    </source>
</evidence>